<dbReference type="Proteomes" id="UP000295361">
    <property type="component" value="Unassembled WGS sequence"/>
</dbReference>
<dbReference type="AlphaFoldDB" id="A0A4R6QPJ0"/>
<proteinExistence type="predicted"/>
<dbReference type="InParanoid" id="A0A4R6QPJ0"/>
<gene>
    <name evidence="1" type="ORF">DES47_10392</name>
</gene>
<reference evidence="1 2" key="1">
    <citation type="submission" date="2019-03" db="EMBL/GenBank/DDBJ databases">
        <title>Genomic Encyclopedia of Type Strains, Phase IV (KMG-IV): sequencing the most valuable type-strain genomes for metagenomic binning, comparative biology and taxonomic classification.</title>
        <authorList>
            <person name="Goeker M."/>
        </authorList>
    </citation>
    <scope>NUCLEOTIDE SEQUENCE [LARGE SCALE GENOMIC DNA]</scope>
    <source>
        <strain evidence="1 2">DSM 16998</strain>
    </source>
</reference>
<comment type="caution">
    <text evidence="1">The sequence shown here is derived from an EMBL/GenBank/DDBJ whole genome shotgun (WGS) entry which is preliminary data.</text>
</comment>
<dbReference type="RefSeq" id="WP_133700914.1">
    <property type="nucleotide sequence ID" value="NZ_SNXS01000003.1"/>
</dbReference>
<sequence length="325" mass="37253">MQRPPTHLPRFRYRPTTVADLAQGLELLPAWLDLEPDLRAALPMLWERLIQAGNLSMMSMEDAALPAHQRIQAWGISMPVATATVEAFRLDGRPDPHLSRRIYRAMLDGRLPVMTDRELGVANARGELVLFNLHFSMRNDDLSDAYVLGVLNMAHEVFRFGHRGFNLRAMYYEGGVRDEPYVTAAGFPVRPYADPAAQDGLPPEHRTLFFGLTREEARASLPGSTARHIFEHQPPLFRFSTSQRRLLWLALFDDSDEHLLQRLEVSVHGLKKLWRGIYERVESRMPDFFGASVGEDEGKRGPEKRRQVLAHVRQRSEELRPWIEG</sequence>
<dbReference type="EMBL" id="SNXS01000003">
    <property type="protein sequence ID" value="TDP71114.1"/>
    <property type="molecule type" value="Genomic_DNA"/>
</dbReference>
<protein>
    <submittedName>
        <fullName evidence="1">Uncharacterized protein</fullName>
    </submittedName>
</protein>
<accession>A0A4R6QPJ0</accession>
<organism evidence="1 2">
    <name type="scientific">Roseateles toxinivorans</name>
    <dbReference type="NCBI Taxonomy" id="270368"/>
    <lineage>
        <taxon>Bacteria</taxon>
        <taxon>Pseudomonadati</taxon>
        <taxon>Pseudomonadota</taxon>
        <taxon>Betaproteobacteria</taxon>
        <taxon>Burkholderiales</taxon>
        <taxon>Sphaerotilaceae</taxon>
        <taxon>Roseateles</taxon>
    </lineage>
</organism>
<evidence type="ECO:0000313" key="1">
    <source>
        <dbReference type="EMBL" id="TDP71114.1"/>
    </source>
</evidence>
<name>A0A4R6QPJ0_9BURK</name>
<dbReference type="OrthoDB" id="9149735at2"/>
<keyword evidence="2" id="KW-1185">Reference proteome</keyword>
<evidence type="ECO:0000313" key="2">
    <source>
        <dbReference type="Proteomes" id="UP000295361"/>
    </source>
</evidence>